<dbReference type="SUPFAM" id="SSF47917">
    <property type="entry name" value="C-terminal domain of alpha and beta subunits of F1 ATP synthase"/>
    <property type="match status" value="1"/>
</dbReference>
<dbReference type="GO" id="GO:0045259">
    <property type="term" value="C:proton-transporting ATP synthase complex"/>
    <property type="evidence" value="ECO:0007669"/>
    <property type="project" value="UniProtKB-KW"/>
</dbReference>
<evidence type="ECO:0000313" key="17">
    <source>
        <dbReference type="Proteomes" id="UP000001095"/>
    </source>
</evidence>
<keyword evidence="9 14" id="KW-1278">Translocase</keyword>
<dbReference type="PIRSF" id="PIRSF039072">
    <property type="entry name" value="ATPase_subunit_beta"/>
    <property type="match status" value="1"/>
</dbReference>
<name>K8NXA1_9BRAD</name>
<dbReference type="SUPFAM" id="SSF50615">
    <property type="entry name" value="N-terminal domain of alpha and beta subunits of F1 ATP synthase"/>
    <property type="match status" value="1"/>
</dbReference>
<keyword evidence="10 14" id="KW-0406">Ion transport</keyword>
<feature type="binding site" evidence="14">
    <location>
        <begin position="153"/>
        <end position="160"/>
    </location>
    <ligand>
        <name>ATP</name>
        <dbReference type="ChEBI" id="CHEBI:30616"/>
    </ligand>
</feature>
<evidence type="ECO:0000256" key="13">
    <source>
        <dbReference type="ARBA" id="ARBA00023310"/>
    </source>
</evidence>
<dbReference type="InterPro" id="IPR005722">
    <property type="entry name" value="ATP_synth_F1_bsu"/>
</dbReference>
<keyword evidence="17" id="KW-1185">Reference proteome</keyword>
<dbReference type="HAMAP" id="MF_01347">
    <property type="entry name" value="ATP_synth_beta_bact"/>
    <property type="match status" value="1"/>
</dbReference>
<dbReference type="EMBL" id="AGWY01000012">
    <property type="protein sequence ID" value="EKS33781.1"/>
    <property type="molecule type" value="Genomic_DNA"/>
</dbReference>
<dbReference type="InterPro" id="IPR024034">
    <property type="entry name" value="ATPase_F1/V1_b/a_C"/>
</dbReference>
<comment type="function">
    <text evidence="14">Produces ATP from ADP in the presence of a proton gradient across the membrane. The catalytic sites are hosted primarily by the beta subunits.</text>
</comment>
<gene>
    <name evidence="14" type="primary">atpD</name>
    <name evidence="16" type="ORF">HMPREF9696_02901</name>
</gene>
<dbReference type="FunFam" id="2.40.10.170:FF:000004">
    <property type="entry name" value="ATP synthase subunit beta"/>
    <property type="match status" value="1"/>
</dbReference>
<dbReference type="CDD" id="cd18110">
    <property type="entry name" value="ATP-synt_F1_beta_C"/>
    <property type="match status" value="1"/>
</dbReference>
<dbReference type="NCBIfam" id="TIGR01039">
    <property type="entry name" value="atpD"/>
    <property type="match status" value="1"/>
</dbReference>
<dbReference type="SMART" id="SM00382">
    <property type="entry name" value="AAA"/>
    <property type="match status" value="1"/>
</dbReference>
<proteinExistence type="inferred from homology"/>
<dbReference type="RefSeq" id="WP_002713771.1">
    <property type="nucleotide sequence ID" value="NZ_KB375281.1"/>
</dbReference>
<evidence type="ECO:0000256" key="9">
    <source>
        <dbReference type="ARBA" id="ARBA00022967"/>
    </source>
</evidence>
<dbReference type="GO" id="GO:0046933">
    <property type="term" value="F:proton-transporting ATP synthase activity, rotational mechanism"/>
    <property type="evidence" value="ECO:0007669"/>
    <property type="project" value="UniProtKB-UniRule"/>
</dbReference>
<organism evidence="16 17">
    <name type="scientific">Afipia clevelandensis ATCC 49720</name>
    <dbReference type="NCBI Taxonomy" id="883079"/>
    <lineage>
        <taxon>Bacteria</taxon>
        <taxon>Pseudomonadati</taxon>
        <taxon>Pseudomonadota</taxon>
        <taxon>Alphaproteobacteria</taxon>
        <taxon>Hyphomicrobiales</taxon>
        <taxon>Nitrobacteraceae</taxon>
        <taxon>Afipia</taxon>
    </lineage>
</organism>
<keyword evidence="12 14" id="KW-0139">CF(1)</keyword>
<dbReference type="InterPro" id="IPR055190">
    <property type="entry name" value="ATP-synt_VA_C"/>
</dbReference>
<dbReference type="InterPro" id="IPR003593">
    <property type="entry name" value="AAA+_ATPase"/>
</dbReference>
<keyword evidence="13 14" id="KW-0066">ATP synthesis</keyword>
<evidence type="ECO:0000256" key="8">
    <source>
        <dbReference type="ARBA" id="ARBA00022840"/>
    </source>
</evidence>
<comment type="similarity">
    <text evidence="2 14">Belongs to the ATPase alpha/beta chains family.</text>
</comment>
<dbReference type="Proteomes" id="UP000001095">
    <property type="component" value="Unassembled WGS sequence"/>
</dbReference>
<evidence type="ECO:0000256" key="1">
    <source>
        <dbReference type="ARBA" id="ARBA00004370"/>
    </source>
</evidence>
<dbReference type="InterPro" id="IPR036121">
    <property type="entry name" value="ATPase_F1/V1/A1_a/bsu_N_sf"/>
</dbReference>
<dbReference type="GO" id="GO:0005524">
    <property type="term" value="F:ATP binding"/>
    <property type="evidence" value="ECO:0007669"/>
    <property type="project" value="UniProtKB-UniRule"/>
</dbReference>
<dbReference type="GO" id="GO:0005886">
    <property type="term" value="C:plasma membrane"/>
    <property type="evidence" value="ECO:0007669"/>
    <property type="project" value="UniProtKB-SubCell"/>
</dbReference>
<reference evidence="16 17" key="1">
    <citation type="submission" date="2012-04" db="EMBL/GenBank/DDBJ databases">
        <title>The Genome Sequence of Afipia clevelandensis ATCC 49720.</title>
        <authorList>
            <consortium name="The Broad Institute Genome Sequencing Platform"/>
            <person name="Earl A."/>
            <person name="Ward D."/>
            <person name="Feldgarden M."/>
            <person name="Gevers D."/>
            <person name="Huys G."/>
            <person name="Walker B."/>
            <person name="Young S.K."/>
            <person name="Zeng Q."/>
            <person name="Gargeya S."/>
            <person name="Fitzgerald M."/>
            <person name="Haas B."/>
            <person name="Abouelleil A."/>
            <person name="Alvarado L."/>
            <person name="Arachchi H.M."/>
            <person name="Berlin A."/>
            <person name="Chapman S.B."/>
            <person name="Goldberg J."/>
            <person name="Griggs A."/>
            <person name="Gujja S."/>
            <person name="Hansen M."/>
            <person name="Howarth C."/>
            <person name="Imamovic A."/>
            <person name="Larimer J."/>
            <person name="McCowen C."/>
            <person name="Montmayeur A."/>
            <person name="Murphy C."/>
            <person name="Neiman D."/>
            <person name="Pearson M."/>
            <person name="Priest M."/>
            <person name="Roberts A."/>
            <person name="Saif S."/>
            <person name="Shea T."/>
            <person name="Sisk P."/>
            <person name="Sykes S."/>
            <person name="Wortman J."/>
            <person name="Nusbaum C."/>
            <person name="Birren B."/>
        </authorList>
    </citation>
    <scope>NUCLEOTIDE SEQUENCE [LARGE SCALE GENOMIC DNA]</scope>
    <source>
        <strain evidence="16 17">ATCC 49720</strain>
    </source>
</reference>
<keyword evidence="3 14" id="KW-0813">Transport</keyword>
<dbReference type="AlphaFoldDB" id="K8NXA1"/>
<evidence type="ECO:0000256" key="11">
    <source>
        <dbReference type="ARBA" id="ARBA00023136"/>
    </source>
</evidence>
<evidence type="ECO:0000256" key="10">
    <source>
        <dbReference type="ARBA" id="ARBA00023065"/>
    </source>
</evidence>
<comment type="subcellular location">
    <subcellularLocation>
        <location evidence="14">Cell membrane</location>
        <topology evidence="14">Peripheral membrane protein</topology>
    </subcellularLocation>
    <subcellularLocation>
        <location evidence="1">Membrane</location>
    </subcellularLocation>
</comment>
<keyword evidence="6 14" id="KW-0547">Nucleotide-binding</keyword>
<evidence type="ECO:0000256" key="5">
    <source>
        <dbReference type="ARBA" id="ARBA00022519"/>
    </source>
</evidence>
<evidence type="ECO:0000256" key="7">
    <source>
        <dbReference type="ARBA" id="ARBA00022781"/>
    </source>
</evidence>
<sequence length="475" mass="50609">MASANQTGRIEQVIGAVVDVKFDGHLPAILNAIETTNNGNRLVLEVAQHLGESTVRAIAMDTTEGLVRGQEVRDTGSPIEVPVGEGTLGRIINVIGEPIDEAGPVKAEGKRPIHAPAPEYTEQSTEAEILVTGIKVVDLLAPYAKGGKIGLFGGAGVGKTVLIQELINNVAKAHGGYSVFAGVGERTREGNDLYHEFIESNVNKKGGGEGSKCALVFGQMNEPPGARARVALTGLTIAEDFRDKGQDVLFFVDNIFRFTQAGSEVSALLGRIPSAVGYQPTLATDMGALQERITTTTKGSITSVQAIYVPADDLTDPAPATSFAHLDATTTLSRSIAEKGIYPAVDPLDSTSRMLSPLVVGEEHYAVARQVQQVLQRYKALQDIIAILGMDELSEEDKLTVARARKVERFMSQPFHVAEIFTGSPGKFVDLADTIKGFKGLVEGKYDHLPEAAFYMVGTIEEAVEKGKKLAAEAA</sequence>
<dbReference type="Gene3D" id="1.10.1140.10">
    <property type="entry name" value="Bovine Mitochondrial F1-atpase, Atp Synthase Beta Chain, Chain D, domain 3"/>
    <property type="match status" value="1"/>
</dbReference>
<accession>K8NXA1</accession>
<dbReference type="Pfam" id="PF02874">
    <property type="entry name" value="ATP-synt_ab_N"/>
    <property type="match status" value="1"/>
</dbReference>
<dbReference type="InterPro" id="IPR000194">
    <property type="entry name" value="ATPase_F1/V1/A1_a/bsu_nucl-bd"/>
</dbReference>
<comment type="caution">
    <text evidence="16">The sequence shown here is derived from an EMBL/GenBank/DDBJ whole genome shotgun (WGS) entry which is preliminary data.</text>
</comment>
<keyword evidence="4 14" id="KW-1003">Cell membrane</keyword>
<evidence type="ECO:0000313" key="16">
    <source>
        <dbReference type="EMBL" id="EKS33781.1"/>
    </source>
</evidence>
<dbReference type="CDD" id="cd18115">
    <property type="entry name" value="ATP-synt_F1_beta_N"/>
    <property type="match status" value="1"/>
</dbReference>
<protein>
    <recommendedName>
        <fullName evidence="14">ATP synthase subunit beta</fullName>
        <ecNumber evidence="14">7.1.2.2</ecNumber>
    </recommendedName>
    <alternativeName>
        <fullName evidence="14">ATP synthase F1 sector subunit beta</fullName>
    </alternativeName>
    <alternativeName>
        <fullName evidence="14">F-ATPase subunit beta</fullName>
    </alternativeName>
</protein>
<dbReference type="InterPro" id="IPR027417">
    <property type="entry name" value="P-loop_NTPase"/>
</dbReference>
<dbReference type="SUPFAM" id="SSF52540">
    <property type="entry name" value="P-loop containing nucleoside triphosphate hydrolases"/>
    <property type="match status" value="1"/>
</dbReference>
<dbReference type="Pfam" id="PF00006">
    <property type="entry name" value="ATP-synt_ab"/>
    <property type="match status" value="1"/>
</dbReference>
<dbReference type="PANTHER" id="PTHR15184">
    <property type="entry name" value="ATP SYNTHASE"/>
    <property type="match status" value="1"/>
</dbReference>
<dbReference type="PATRIC" id="fig|883079.3.peg.2963"/>
<evidence type="ECO:0000256" key="6">
    <source>
        <dbReference type="ARBA" id="ARBA00022741"/>
    </source>
</evidence>
<evidence type="ECO:0000256" key="2">
    <source>
        <dbReference type="ARBA" id="ARBA00008936"/>
    </source>
</evidence>
<dbReference type="HOGENOM" id="CLU_022398_0_2_5"/>
<evidence type="ECO:0000256" key="12">
    <source>
        <dbReference type="ARBA" id="ARBA00023196"/>
    </source>
</evidence>
<dbReference type="FunFam" id="1.10.1140.10:FF:000001">
    <property type="entry name" value="ATP synthase subunit beta"/>
    <property type="match status" value="1"/>
</dbReference>
<dbReference type="FunFam" id="3.40.50.300:FF:000026">
    <property type="entry name" value="ATP synthase subunit beta"/>
    <property type="match status" value="1"/>
</dbReference>
<dbReference type="Pfam" id="PF22919">
    <property type="entry name" value="ATP-synt_VA_C"/>
    <property type="match status" value="1"/>
</dbReference>
<dbReference type="CDD" id="cd01133">
    <property type="entry name" value="F1-ATPase_beta_CD"/>
    <property type="match status" value="1"/>
</dbReference>
<evidence type="ECO:0000256" key="4">
    <source>
        <dbReference type="ARBA" id="ARBA00022475"/>
    </source>
</evidence>
<dbReference type="InterPro" id="IPR050053">
    <property type="entry name" value="ATPase_alpha/beta_chains"/>
</dbReference>
<dbReference type="PANTHER" id="PTHR15184:SF71">
    <property type="entry name" value="ATP SYNTHASE SUBUNIT BETA, MITOCHONDRIAL"/>
    <property type="match status" value="1"/>
</dbReference>
<evidence type="ECO:0000259" key="15">
    <source>
        <dbReference type="SMART" id="SM00382"/>
    </source>
</evidence>
<dbReference type="Gene3D" id="2.40.10.170">
    <property type="match status" value="1"/>
</dbReference>
<evidence type="ECO:0000256" key="14">
    <source>
        <dbReference type="HAMAP-Rule" id="MF_01347"/>
    </source>
</evidence>
<comment type="catalytic activity">
    <reaction evidence="14">
        <text>ATP + H2O + 4 H(+)(in) = ADP + phosphate + 5 H(+)(out)</text>
        <dbReference type="Rhea" id="RHEA:57720"/>
        <dbReference type="ChEBI" id="CHEBI:15377"/>
        <dbReference type="ChEBI" id="CHEBI:15378"/>
        <dbReference type="ChEBI" id="CHEBI:30616"/>
        <dbReference type="ChEBI" id="CHEBI:43474"/>
        <dbReference type="ChEBI" id="CHEBI:456216"/>
        <dbReference type="EC" id="7.1.2.2"/>
    </reaction>
</comment>
<dbReference type="Gene3D" id="3.40.50.300">
    <property type="entry name" value="P-loop containing nucleotide triphosphate hydrolases"/>
    <property type="match status" value="1"/>
</dbReference>
<keyword evidence="8 14" id="KW-0067">ATP-binding</keyword>
<evidence type="ECO:0000256" key="3">
    <source>
        <dbReference type="ARBA" id="ARBA00022448"/>
    </source>
</evidence>
<dbReference type="EC" id="7.1.2.2" evidence="14"/>
<dbReference type="InterPro" id="IPR004100">
    <property type="entry name" value="ATPase_F1/V1/A1_a/bsu_N"/>
</dbReference>
<dbReference type="OrthoDB" id="9801639at2"/>
<keyword evidence="7 14" id="KW-0375">Hydrogen ion transport</keyword>
<dbReference type="InterPro" id="IPR020003">
    <property type="entry name" value="ATPase_a/bsu_AS"/>
</dbReference>
<keyword evidence="5" id="KW-0997">Cell inner membrane</keyword>
<dbReference type="PROSITE" id="PS00152">
    <property type="entry name" value="ATPASE_ALPHA_BETA"/>
    <property type="match status" value="1"/>
</dbReference>
<feature type="domain" description="AAA+ ATPase" evidence="15">
    <location>
        <begin position="145"/>
        <end position="329"/>
    </location>
</feature>
<keyword evidence="11 14" id="KW-0472">Membrane</keyword>